<proteinExistence type="predicted"/>
<name>A0AAE4FN22_CLOSG</name>
<accession>A0AAE4FN22</accession>
<dbReference type="EMBL" id="JARUIS010000039">
    <property type="protein sequence ID" value="MDS1005246.1"/>
    <property type="molecule type" value="Genomic_DNA"/>
</dbReference>
<evidence type="ECO:0000313" key="2">
    <source>
        <dbReference type="Proteomes" id="UP001182303"/>
    </source>
</evidence>
<comment type="caution">
    <text evidence="1">The sequence shown here is derived from an EMBL/GenBank/DDBJ whole genome shotgun (WGS) entry which is preliminary data.</text>
</comment>
<organism evidence="1 2">
    <name type="scientific">Clostridium sporogenes</name>
    <dbReference type="NCBI Taxonomy" id="1509"/>
    <lineage>
        <taxon>Bacteria</taxon>
        <taxon>Bacillati</taxon>
        <taxon>Bacillota</taxon>
        <taxon>Clostridia</taxon>
        <taxon>Eubacteriales</taxon>
        <taxon>Clostridiaceae</taxon>
        <taxon>Clostridium</taxon>
    </lineage>
</organism>
<evidence type="ECO:0000313" key="1">
    <source>
        <dbReference type="EMBL" id="MDS1005246.1"/>
    </source>
</evidence>
<dbReference type="Proteomes" id="UP001182303">
    <property type="component" value="Unassembled WGS sequence"/>
</dbReference>
<sequence length="53" mass="5875">MNQRPPETTQLTLTNITLTALSTVYIKLGIKKLLARAAVLLGFLTKFPLFNSL</sequence>
<protein>
    <submittedName>
        <fullName evidence="1">Uncharacterized protein</fullName>
    </submittedName>
</protein>
<gene>
    <name evidence="1" type="ORF">P9J83_17415</name>
</gene>
<dbReference type="AlphaFoldDB" id="A0AAE4FN22"/>
<reference evidence="1" key="1">
    <citation type="submission" date="2023-04" db="EMBL/GenBank/DDBJ databases">
        <title>Assessment of the microbiological origin of a defect in Grana Padano cheese.</title>
        <authorList>
            <person name="Zago M."/>
            <person name="Rossetti L."/>
            <person name="Bonvini B."/>
            <person name="Carminati D."/>
            <person name="Giraffa G."/>
        </authorList>
    </citation>
    <scope>NUCLEOTIDE SEQUENCE</scope>
    <source>
        <strain evidence="1">4990</strain>
    </source>
</reference>